<dbReference type="Proteomes" id="UP000290253">
    <property type="component" value="Unassembled WGS sequence"/>
</dbReference>
<organism evidence="5 6">
    <name type="scientific">Silvibacterium dinghuense</name>
    <dbReference type="NCBI Taxonomy" id="1560006"/>
    <lineage>
        <taxon>Bacteria</taxon>
        <taxon>Pseudomonadati</taxon>
        <taxon>Acidobacteriota</taxon>
        <taxon>Terriglobia</taxon>
        <taxon>Terriglobales</taxon>
        <taxon>Acidobacteriaceae</taxon>
        <taxon>Silvibacterium</taxon>
    </lineage>
</organism>
<name>A0A4Q1SHK1_9BACT</name>
<keyword evidence="3" id="KW-0998">Cell outer membrane</keyword>
<dbReference type="SUPFAM" id="SSF49464">
    <property type="entry name" value="Carboxypeptidase regulatory domain-like"/>
    <property type="match status" value="1"/>
</dbReference>
<evidence type="ECO:0000256" key="2">
    <source>
        <dbReference type="ARBA" id="ARBA00023136"/>
    </source>
</evidence>
<evidence type="ECO:0000256" key="3">
    <source>
        <dbReference type="ARBA" id="ARBA00023237"/>
    </source>
</evidence>
<dbReference type="InterPro" id="IPR008969">
    <property type="entry name" value="CarboxyPept-like_regulatory"/>
</dbReference>
<dbReference type="GO" id="GO:0009279">
    <property type="term" value="C:cell outer membrane"/>
    <property type="evidence" value="ECO:0007669"/>
    <property type="project" value="UniProtKB-SubCell"/>
</dbReference>
<sequence>MRSSPRSIWRHFHMNATSTLRQRLEQCFTRFTCKTKTCRIATFALLLLLATCAPLLHGQAANGSISGTVMDTTGAVIPHASVTLTDTQTKVKTHVSSNGAGFFSFADLPPGDYTVTITASGFENWEATDIIMHFGESHTIPQIALPVATAKSDVTVIASQAGVIPLDTGASTTTLNTEMINSMPIQGRDAAELVKFMPGMAMNTGLGQSEFNSQTTSTNSGPIGAFAASGTQPYGGMQMTLDGANLVDIGNMGTQLANVNGDQTAEFTYMNAAFGADTPRGPTIIQVTSKGGGAGFHGDLYTYLRNWQMNANDPYIKEADPGQGRVISHQTYPGGTIGGPVIIPGTSFNKHRDKLFFFAGYEYMLQNPAAHLYQTVTPTTNMVNGDFSSATLPGDQTSSTTWWPTAAVPCADAPSWTAFCPAGGSKQGLFPNGQIPASYWDADGQALLSYLNKVDTPNVDPATHNGYNFQYLEHPPTNRWELRLRGDYDPTPNDKFSLVYTKQNESDLSHYGVWWWPGETAPMPSSIIAETLANLYTFNYVKILNSTTTNQLNAAYTYFTFPAKFSDPTAMTASTAGYTTYAPFNTSSTLAFDQLPNIISWGSNIGSYTGSFPGMYSPPMIKAFNNSFGNKKYVESIQDNLTKIVSTHSLKFGFFWDANKQTQTTGSGSYPQGMLDFDNYGYNTTGNPLADMLIGAYQGFTQYGSAPVHTLVYHEWALYAQDQWHVNRKLTLDYGIRLDHDGQWYPIHSPGLAVWDPATYDNTSGATTWTGMEWHQIDSKIPQSGFKSKVVDPDIRAGFAYDTKGDGKTVVRGGFGIYRWQFSEGDVDSALNPPLNVQSIAASPSAGEIGFSTLADYSTTSTSSSWCALSSSCTTGADAIQMGEDKTPYTMNWDAMVDQELPGHVTFELQYIGNHTDNALFTGNGTTENFISNINKIPVGAFYGTDPLTGVNYWDTSCAAGSCAAPNSTYYNGYRPYHNYGVLNVIRHGSYSNYNGMVAALQKQTGPATFLFNYTFSKVMGIRDGQSDNGNGDGTTVNPFSVRANYGPLAYDRTHLINAAYVLNLPSVKGTNRVIRTALNGWQLSGDTQFQSGTPIQPNTGGNLNTTYETNSNGTAGSAAYLLGTTAEVLVPYLTCDPRVGGGRYFNTSCFQTPSTMGVNGPSVMPYIKTPAFFVSDLGLYKSFNVREGQQIQFRVQAFNFLNHPLPELGEGSDVNLHMTCSQSSSTAQGCDLGGTNENSTTNGNAQYKASAQNRYMELALKYTF</sequence>
<keyword evidence="6" id="KW-1185">Reference proteome</keyword>
<comment type="caution">
    <text evidence="5">The sequence shown here is derived from an EMBL/GenBank/DDBJ whole genome shotgun (WGS) entry which is preliminary data.</text>
</comment>
<proteinExistence type="predicted"/>
<evidence type="ECO:0000313" key="5">
    <source>
        <dbReference type="EMBL" id="RXS97061.1"/>
    </source>
</evidence>
<dbReference type="OrthoDB" id="97893at2"/>
<dbReference type="SUPFAM" id="SSF56935">
    <property type="entry name" value="Porins"/>
    <property type="match status" value="1"/>
</dbReference>
<dbReference type="Gene3D" id="2.60.40.1120">
    <property type="entry name" value="Carboxypeptidase-like, regulatory domain"/>
    <property type="match status" value="1"/>
</dbReference>
<reference evidence="5 6" key="1">
    <citation type="journal article" date="2016" name="Int. J. Syst. Evol. Microbiol.">
        <title>Acidipila dinghuensis sp. nov., an acidobacterium isolated from forest soil.</title>
        <authorList>
            <person name="Jiang Y.W."/>
            <person name="Wang J."/>
            <person name="Chen M.H."/>
            <person name="Lv Y.Y."/>
            <person name="Qiu L.H."/>
        </authorList>
    </citation>
    <scope>NUCLEOTIDE SEQUENCE [LARGE SCALE GENOMIC DNA]</scope>
    <source>
        <strain evidence="5 6">DHOF10</strain>
    </source>
</reference>
<evidence type="ECO:0000313" key="6">
    <source>
        <dbReference type="Proteomes" id="UP000290253"/>
    </source>
</evidence>
<feature type="domain" description="TonB-dependent transporter Oar-like beta-barrel" evidence="4">
    <location>
        <begin position="289"/>
        <end position="1206"/>
    </location>
</feature>
<accession>A0A4Q1SHK1</accession>
<dbReference type="InterPro" id="IPR036942">
    <property type="entry name" value="Beta-barrel_TonB_sf"/>
</dbReference>
<dbReference type="AlphaFoldDB" id="A0A4Q1SHK1"/>
<evidence type="ECO:0000259" key="4">
    <source>
        <dbReference type="Pfam" id="PF25183"/>
    </source>
</evidence>
<evidence type="ECO:0000256" key="1">
    <source>
        <dbReference type="ARBA" id="ARBA00004442"/>
    </source>
</evidence>
<comment type="subcellular location">
    <subcellularLocation>
        <location evidence="1">Cell outer membrane</location>
    </subcellularLocation>
</comment>
<gene>
    <name evidence="5" type="ORF">ESZ00_03795</name>
</gene>
<dbReference type="InterPro" id="IPR057601">
    <property type="entry name" value="Oar-like_b-barrel"/>
</dbReference>
<dbReference type="Gene3D" id="2.40.170.20">
    <property type="entry name" value="TonB-dependent receptor, beta-barrel domain"/>
    <property type="match status" value="1"/>
</dbReference>
<keyword evidence="2" id="KW-0472">Membrane</keyword>
<dbReference type="EMBL" id="SDMK01000001">
    <property type="protein sequence ID" value="RXS97061.1"/>
    <property type="molecule type" value="Genomic_DNA"/>
</dbReference>
<protein>
    <recommendedName>
        <fullName evidence="4">TonB-dependent transporter Oar-like beta-barrel domain-containing protein</fullName>
    </recommendedName>
</protein>
<dbReference type="Pfam" id="PF25183">
    <property type="entry name" value="OMP_b-brl_4"/>
    <property type="match status" value="1"/>
</dbReference>
<dbReference type="Pfam" id="PF13620">
    <property type="entry name" value="CarboxypepD_reg"/>
    <property type="match status" value="1"/>
</dbReference>